<sequence>MKLFKFFMKHKSQLSNHDVMYKCINKYENNKKKLAQTIMDDIIYTHIYSDLTIKEYINQLLIMTENRISYAKMIKNDFEQGLIMLMLKTTILQNVEQKNAIYNKIMECVAGINYYDFLLEILYYLNNNLH</sequence>
<organism evidence="1">
    <name type="scientific">Megavirus baoshan</name>
    <dbReference type="NCBI Taxonomy" id="2496520"/>
    <lineage>
        <taxon>Viruses</taxon>
        <taxon>Varidnaviria</taxon>
        <taxon>Bamfordvirae</taxon>
        <taxon>Nucleocytoviricota</taxon>
        <taxon>Megaviricetes</taxon>
        <taxon>Imitervirales</taxon>
        <taxon>Mimiviridae</taxon>
        <taxon>Megamimivirinae</taxon>
        <taxon>Megavirus</taxon>
        <taxon>Megavirus baoshanense</taxon>
    </lineage>
</organism>
<proteinExistence type="predicted"/>
<dbReference type="EMBL" id="MH046811">
    <property type="protein sequence ID" value="AZL89759.1"/>
    <property type="molecule type" value="Genomic_DNA"/>
</dbReference>
<evidence type="ECO:0000313" key="1">
    <source>
        <dbReference type="EMBL" id="AZL89759.1"/>
    </source>
</evidence>
<gene>
    <name evidence="1" type="ORF">Mb0914</name>
</gene>
<accession>A0A3S8UYG5</accession>
<reference evidence="1" key="1">
    <citation type="submission" date="2018-03" db="EMBL/GenBank/DDBJ databases">
        <title>Draft genome sequences of Megaviruse, new member of the family Mimiviridae isolated from water in Shanghai, China.</title>
        <authorList>
            <person name="Xia Y."/>
        </authorList>
    </citation>
    <scope>NUCLEOTIDE SEQUENCE</scope>
    <source>
        <strain evidence="1">SH</strain>
    </source>
</reference>
<protein>
    <submittedName>
        <fullName evidence="1">Uncharacterized protein</fullName>
    </submittedName>
</protein>
<name>A0A3S8UYG5_9VIRU</name>